<name>A0ABD1RT58_9LAMI</name>
<evidence type="ECO:0000313" key="2">
    <source>
        <dbReference type="Proteomes" id="UP001604336"/>
    </source>
</evidence>
<gene>
    <name evidence="1" type="ORF">Adt_26585</name>
</gene>
<evidence type="ECO:0000313" key="1">
    <source>
        <dbReference type="EMBL" id="KAL2490957.1"/>
    </source>
</evidence>
<dbReference type="InterPro" id="IPR036397">
    <property type="entry name" value="RNaseH_sf"/>
</dbReference>
<dbReference type="EMBL" id="JBFOLK010000008">
    <property type="protein sequence ID" value="KAL2490957.1"/>
    <property type="molecule type" value="Genomic_DNA"/>
</dbReference>
<reference evidence="2" key="1">
    <citation type="submission" date="2024-07" db="EMBL/GenBank/DDBJ databases">
        <title>Two chromosome-level genome assemblies of Korean endemic species Abeliophyllum distichum and Forsythia ovata (Oleaceae).</title>
        <authorList>
            <person name="Jang H."/>
        </authorList>
    </citation>
    <scope>NUCLEOTIDE SEQUENCE [LARGE SCALE GENOMIC DNA]</scope>
</reference>
<dbReference type="AlphaFoldDB" id="A0ABD1RT58"/>
<dbReference type="Proteomes" id="UP001604336">
    <property type="component" value="Unassembled WGS sequence"/>
</dbReference>
<dbReference type="Gene3D" id="3.30.420.10">
    <property type="entry name" value="Ribonuclease H-like superfamily/Ribonuclease H"/>
    <property type="match status" value="1"/>
</dbReference>
<protein>
    <submittedName>
        <fullName evidence="1">Ribonuclease H</fullName>
    </submittedName>
</protein>
<comment type="caution">
    <text evidence="1">The sequence shown here is derived from an EMBL/GenBank/DDBJ whole genome shotgun (WGS) entry which is preliminary data.</text>
</comment>
<keyword evidence="2" id="KW-1185">Reference proteome</keyword>
<accession>A0ABD1RT58</accession>
<proteinExistence type="predicted"/>
<organism evidence="1 2">
    <name type="scientific">Abeliophyllum distichum</name>
    <dbReference type="NCBI Taxonomy" id="126358"/>
    <lineage>
        <taxon>Eukaryota</taxon>
        <taxon>Viridiplantae</taxon>
        <taxon>Streptophyta</taxon>
        <taxon>Embryophyta</taxon>
        <taxon>Tracheophyta</taxon>
        <taxon>Spermatophyta</taxon>
        <taxon>Magnoliopsida</taxon>
        <taxon>eudicotyledons</taxon>
        <taxon>Gunneridae</taxon>
        <taxon>Pentapetalae</taxon>
        <taxon>asterids</taxon>
        <taxon>lamiids</taxon>
        <taxon>Lamiales</taxon>
        <taxon>Oleaceae</taxon>
        <taxon>Forsythieae</taxon>
        <taxon>Abeliophyllum</taxon>
    </lineage>
</organism>
<sequence length="109" mass="12296">MKESAEITRGDGYSTKGSKIRVLLSSIKKNLRAYAKKCKKCQKIIVVLKLLAENFTPTTSPRPFAEWRIDVIGSLMTGRDGIKFAVIAVDYFTKWCKAEHLAKITEENT</sequence>